<accession>K1E3V1</accession>
<dbReference type="OrthoDB" id="1253990at2"/>
<comment type="caution">
    <text evidence="2">The sequence shown here is derived from an EMBL/GenBank/DDBJ whole genome shotgun (WGS) entry which is preliminary data.</text>
</comment>
<dbReference type="Pfam" id="PF02464">
    <property type="entry name" value="CinA"/>
    <property type="match status" value="1"/>
</dbReference>
<dbReference type="Proteomes" id="UP000288711">
    <property type="component" value="Unassembled WGS sequence"/>
</dbReference>
<feature type="domain" description="CinA C-terminal" evidence="1">
    <location>
        <begin position="5"/>
        <end position="153"/>
    </location>
</feature>
<dbReference type="AlphaFoldDB" id="K1E3V1"/>
<protein>
    <submittedName>
        <fullName evidence="2">CinA domain-containing protein</fullName>
    </submittedName>
    <submittedName>
        <fullName evidence="3">CinA family protein</fullName>
    </submittedName>
</protein>
<reference evidence="3 5" key="1">
    <citation type="journal article" date="2009" name="Int. J. Syst. Evol. Microbiol.">
        <title>Janibacter hoylei sp. nov., Bacillus isronensis sp. nov. and Bacillus aryabhattai sp. nov., isolated from cryotubes used for collecting air from the upper atmosphere.</title>
        <authorList>
            <person name="Shivaji S."/>
            <person name="Chaturvedi P."/>
            <person name="Begum Z."/>
            <person name="Pindi P.K."/>
            <person name="Manorama R."/>
            <person name="Padmanaban D.A."/>
            <person name="Shouche Y.S."/>
            <person name="Pawar S."/>
            <person name="Vaishampayan P."/>
            <person name="Dutt C.B."/>
            <person name="Datta G.N."/>
            <person name="Manchanda R.K."/>
            <person name="Rao U.R."/>
            <person name="Bhargava P.M."/>
            <person name="Narlikar J.V."/>
        </authorList>
    </citation>
    <scope>NUCLEOTIDE SEQUENCE [LARGE SCALE GENOMIC DNA]</scope>
    <source>
        <strain evidence="3 5">PVAS-1</strain>
    </source>
</reference>
<evidence type="ECO:0000313" key="2">
    <source>
        <dbReference type="EMBL" id="EKA61701.1"/>
    </source>
</evidence>
<reference evidence="2 4" key="2">
    <citation type="journal article" date="2012" name="J. Bacteriol.">
        <title>Genome Sequence of Janibacter hoylei MTCC8307, Isolated from the Stratospheric Air.</title>
        <authorList>
            <person name="Pawar S.P."/>
            <person name="Dhotre D.P."/>
            <person name="Shetty S.A."/>
            <person name="Chowdhury S.P."/>
            <person name="Chaudhari B.L."/>
            <person name="Shouche Y.S."/>
        </authorList>
    </citation>
    <scope>NUCLEOTIDE SEQUENCE [LARGE SCALE GENOMIC DNA]</scope>
    <source>
        <strain evidence="2 4">PVAS-1</strain>
    </source>
</reference>
<dbReference type="eggNOG" id="COG1546">
    <property type="taxonomic scope" value="Bacteria"/>
</dbReference>
<evidence type="ECO:0000313" key="5">
    <source>
        <dbReference type="Proteomes" id="UP000288711"/>
    </source>
</evidence>
<dbReference type="PATRIC" id="fig|1210046.3.peg.1167"/>
<dbReference type="NCBIfam" id="TIGR00199">
    <property type="entry name" value="PncC_domain"/>
    <property type="match status" value="1"/>
</dbReference>
<dbReference type="Proteomes" id="UP000004474">
    <property type="component" value="Unassembled WGS sequence"/>
</dbReference>
<dbReference type="InterPro" id="IPR036653">
    <property type="entry name" value="CinA-like_C"/>
</dbReference>
<evidence type="ECO:0000313" key="4">
    <source>
        <dbReference type="Proteomes" id="UP000004474"/>
    </source>
</evidence>
<evidence type="ECO:0000313" key="3">
    <source>
        <dbReference type="EMBL" id="RWU85605.1"/>
    </source>
</evidence>
<dbReference type="Gene3D" id="3.90.950.20">
    <property type="entry name" value="CinA-like"/>
    <property type="match status" value="1"/>
</dbReference>
<keyword evidence="5" id="KW-1185">Reference proteome</keyword>
<name>K1E3V1_9MICO</name>
<sequence>MAANAAALLDALAARGWSLGTAESLTGGLLAATVVEVPGASRVFAGSVVAYDPAVKISLLGVDQSVIERVGTVDEQVATQMATGACRALGVDVAVATTGVAGPGPSEGHPAGTVWLACAWPEGVSTRRLALTGERCEVRATAVAAALTLVAEAIGRTSTGGGPDLSQGLT</sequence>
<proteinExistence type="predicted"/>
<dbReference type="EMBL" id="ALWX01000022">
    <property type="protein sequence ID" value="EKA61701.1"/>
    <property type="molecule type" value="Genomic_DNA"/>
</dbReference>
<reference evidence="3" key="3">
    <citation type="submission" date="2017-11" db="EMBL/GenBank/DDBJ databases">
        <authorList>
            <person name="Seuylemezian A."/>
            <person name="Cooper K."/>
            <person name="Vaishampayan P."/>
        </authorList>
    </citation>
    <scope>NUCLEOTIDE SEQUENCE</scope>
    <source>
        <strain evidence="3">PVAS-1</strain>
    </source>
</reference>
<organism evidence="2 4">
    <name type="scientific">Janibacter hoylei PVAS-1</name>
    <dbReference type="NCBI Taxonomy" id="1210046"/>
    <lineage>
        <taxon>Bacteria</taxon>
        <taxon>Bacillati</taxon>
        <taxon>Actinomycetota</taxon>
        <taxon>Actinomycetes</taxon>
        <taxon>Micrococcales</taxon>
        <taxon>Intrasporangiaceae</taxon>
        <taxon>Janibacter</taxon>
    </lineage>
</organism>
<dbReference type="SUPFAM" id="SSF142433">
    <property type="entry name" value="CinA-like"/>
    <property type="match status" value="1"/>
</dbReference>
<dbReference type="RefSeq" id="WP_007926135.1">
    <property type="nucleotide sequence ID" value="NZ_ALWX01000022.1"/>
</dbReference>
<dbReference type="STRING" id="1210046.B277_06023"/>
<evidence type="ECO:0000259" key="1">
    <source>
        <dbReference type="Pfam" id="PF02464"/>
    </source>
</evidence>
<dbReference type="EMBL" id="PIPF01000001">
    <property type="protein sequence ID" value="RWU85605.1"/>
    <property type="molecule type" value="Genomic_DNA"/>
</dbReference>
<gene>
    <name evidence="2" type="ORF">B277_06023</name>
    <name evidence="3" type="ORF">CWN80_01055</name>
</gene>
<dbReference type="InterPro" id="IPR008136">
    <property type="entry name" value="CinA_C"/>
</dbReference>